<organism evidence="2 3">
    <name type="scientific">Steinernema hermaphroditum</name>
    <dbReference type="NCBI Taxonomy" id="289476"/>
    <lineage>
        <taxon>Eukaryota</taxon>
        <taxon>Metazoa</taxon>
        <taxon>Ecdysozoa</taxon>
        <taxon>Nematoda</taxon>
        <taxon>Chromadorea</taxon>
        <taxon>Rhabditida</taxon>
        <taxon>Tylenchina</taxon>
        <taxon>Panagrolaimomorpha</taxon>
        <taxon>Strongyloidoidea</taxon>
        <taxon>Steinernematidae</taxon>
        <taxon>Steinernema</taxon>
    </lineage>
</organism>
<feature type="transmembrane region" description="Helical" evidence="1">
    <location>
        <begin position="273"/>
        <end position="298"/>
    </location>
</feature>
<evidence type="ECO:0008006" key="4">
    <source>
        <dbReference type="Google" id="ProtNLM"/>
    </source>
</evidence>
<feature type="transmembrane region" description="Helical" evidence="1">
    <location>
        <begin position="244"/>
        <end position="267"/>
    </location>
</feature>
<evidence type="ECO:0000256" key="1">
    <source>
        <dbReference type="SAM" id="Phobius"/>
    </source>
</evidence>
<dbReference type="Proteomes" id="UP001175271">
    <property type="component" value="Unassembled WGS sequence"/>
</dbReference>
<protein>
    <recommendedName>
        <fullName evidence="4">7TM GPCR serpentine receptor class x (Srx) domain-containing protein</fullName>
    </recommendedName>
</protein>
<evidence type="ECO:0000313" key="2">
    <source>
        <dbReference type="EMBL" id="KAK0418543.1"/>
    </source>
</evidence>
<reference evidence="2" key="1">
    <citation type="submission" date="2023-06" db="EMBL/GenBank/DDBJ databases">
        <title>Genomic analysis of the entomopathogenic nematode Steinernema hermaphroditum.</title>
        <authorList>
            <person name="Schwarz E.M."/>
            <person name="Heppert J.K."/>
            <person name="Baniya A."/>
            <person name="Schwartz H.T."/>
            <person name="Tan C.-H."/>
            <person name="Antoshechkin I."/>
            <person name="Sternberg P.W."/>
            <person name="Goodrich-Blair H."/>
            <person name="Dillman A.R."/>
        </authorList>
    </citation>
    <scope>NUCLEOTIDE SEQUENCE</scope>
    <source>
        <strain evidence="2">PS9179</strain>
        <tissue evidence="2">Whole animal</tissue>
    </source>
</reference>
<accession>A0AA39I8F5</accession>
<dbReference type="InterPro" id="IPR019425">
    <property type="entry name" value="7TM_GPCR_serpentine_rcpt_Srt"/>
</dbReference>
<comment type="caution">
    <text evidence="2">The sequence shown here is derived from an EMBL/GenBank/DDBJ whole genome shotgun (WGS) entry which is preliminary data.</text>
</comment>
<keyword evidence="1" id="KW-0472">Membrane</keyword>
<feature type="transmembrane region" description="Helical" evidence="1">
    <location>
        <begin position="104"/>
        <end position="129"/>
    </location>
</feature>
<dbReference type="SUPFAM" id="SSF81321">
    <property type="entry name" value="Family A G protein-coupled receptor-like"/>
    <property type="match status" value="1"/>
</dbReference>
<dbReference type="PANTHER" id="PTHR23021:SF11">
    <property type="entry name" value="SERPENTINE RECEPTOR, CLASS T"/>
    <property type="match status" value="1"/>
</dbReference>
<name>A0AA39I8F5_9BILA</name>
<keyword evidence="3" id="KW-1185">Reference proteome</keyword>
<feature type="transmembrane region" description="Helical" evidence="1">
    <location>
        <begin position="33"/>
        <end position="58"/>
    </location>
</feature>
<keyword evidence="1" id="KW-0812">Transmembrane</keyword>
<keyword evidence="1" id="KW-1133">Transmembrane helix</keyword>
<sequence length="351" mass="39294">MEQYLFNETFRSRYYGCEMYSEEKFPSSERGSVLLGVLYITLFGIYEVLYIPVLLVMFSAEMIKHSCFKIMFFLGLVDVTSVVINCGMTGYFCLIGAVYCTHPYTIFITGAIATALWCAACMGCAILAFNRCLEITSHTWAECIFGGYKTYLWLCLPTTYFFLCLFYCTPTIFSGYYCAYFGDPYIGMHAKPDQWYNDVQHTINNCSSLTLLICLYIYLCIMMYKKTRLSKGVGNTNAFLKIQVPILIQSIAICLLNTLAAGIYVYIQFFRAPLLLIVIAQLTWQGSQGAAPIIFLVFNRTIQRDCLRMIGINRVSSLSSASAVIDIAPKARSGGTSGSGPPIATVGNFIL</sequence>
<feature type="transmembrane region" description="Helical" evidence="1">
    <location>
        <begin position="70"/>
        <end position="98"/>
    </location>
</feature>
<dbReference type="EMBL" id="JAUCMV010000002">
    <property type="protein sequence ID" value="KAK0418543.1"/>
    <property type="molecule type" value="Genomic_DNA"/>
</dbReference>
<gene>
    <name evidence="2" type="ORF">QR680_013628</name>
</gene>
<evidence type="ECO:0000313" key="3">
    <source>
        <dbReference type="Proteomes" id="UP001175271"/>
    </source>
</evidence>
<proteinExistence type="predicted"/>
<dbReference type="AlphaFoldDB" id="A0AA39I8F5"/>
<dbReference type="Pfam" id="PF10321">
    <property type="entry name" value="7TM_GPCR_Srt"/>
    <property type="match status" value="1"/>
</dbReference>
<dbReference type="PANTHER" id="PTHR23021">
    <property type="entry name" value="SERPENTINE RECEPTOR, CLASS T"/>
    <property type="match status" value="1"/>
</dbReference>
<feature type="transmembrane region" description="Helical" evidence="1">
    <location>
        <begin position="202"/>
        <end position="224"/>
    </location>
</feature>
<feature type="transmembrane region" description="Helical" evidence="1">
    <location>
        <begin position="150"/>
        <end position="182"/>
    </location>
</feature>